<keyword evidence="2" id="KW-0805">Transcription regulation</keyword>
<dbReference type="PROSITE" id="PS50931">
    <property type="entry name" value="HTH_LYSR"/>
    <property type="match status" value="1"/>
</dbReference>
<dbReference type="EMBL" id="CATQJL010000195">
    <property type="protein sequence ID" value="CAJ0596523.1"/>
    <property type="molecule type" value="Genomic_DNA"/>
</dbReference>
<dbReference type="FunFam" id="3.40.190.290:FF:000001">
    <property type="entry name" value="Transcriptional regulator, LysR family"/>
    <property type="match status" value="1"/>
</dbReference>
<dbReference type="AlphaFoldDB" id="A0AA36M302"/>
<organism evidence="6 7">
    <name type="scientific">Cylicocyclus nassatus</name>
    <name type="common">Nematode worm</name>
    <dbReference type="NCBI Taxonomy" id="53992"/>
    <lineage>
        <taxon>Eukaryota</taxon>
        <taxon>Metazoa</taxon>
        <taxon>Ecdysozoa</taxon>
        <taxon>Nematoda</taxon>
        <taxon>Chromadorea</taxon>
        <taxon>Rhabditida</taxon>
        <taxon>Rhabditina</taxon>
        <taxon>Rhabditomorpha</taxon>
        <taxon>Strongyloidea</taxon>
        <taxon>Strongylidae</taxon>
        <taxon>Cylicocyclus</taxon>
    </lineage>
</organism>
<dbReference type="Pfam" id="PF03466">
    <property type="entry name" value="LysR_substrate"/>
    <property type="match status" value="1"/>
</dbReference>
<dbReference type="Proteomes" id="UP001176961">
    <property type="component" value="Unassembled WGS sequence"/>
</dbReference>
<dbReference type="CDD" id="cd08422">
    <property type="entry name" value="PBP2_CrgA_like"/>
    <property type="match status" value="1"/>
</dbReference>
<keyword evidence="3" id="KW-0238">DNA-binding</keyword>
<dbReference type="InterPro" id="IPR036388">
    <property type="entry name" value="WH-like_DNA-bd_sf"/>
</dbReference>
<dbReference type="InterPro" id="IPR029063">
    <property type="entry name" value="SAM-dependent_MTases_sf"/>
</dbReference>
<name>A0AA36M302_CYLNA</name>
<dbReference type="SUPFAM" id="SSF53335">
    <property type="entry name" value="S-adenosyl-L-methionine-dependent methyltransferases"/>
    <property type="match status" value="1"/>
</dbReference>
<evidence type="ECO:0000256" key="3">
    <source>
        <dbReference type="ARBA" id="ARBA00023125"/>
    </source>
</evidence>
<dbReference type="GO" id="GO:0043565">
    <property type="term" value="F:sequence-specific DNA binding"/>
    <property type="evidence" value="ECO:0007669"/>
    <property type="project" value="TreeGrafter"/>
</dbReference>
<evidence type="ECO:0000313" key="6">
    <source>
        <dbReference type="EMBL" id="CAJ0596523.1"/>
    </source>
</evidence>
<dbReference type="InterPro" id="IPR000847">
    <property type="entry name" value="LysR_HTH_N"/>
</dbReference>
<dbReference type="SUPFAM" id="SSF46785">
    <property type="entry name" value="Winged helix' DNA-binding domain"/>
    <property type="match status" value="1"/>
</dbReference>
<dbReference type="InterPro" id="IPR036390">
    <property type="entry name" value="WH_DNA-bd_sf"/>
</dbReference>
<dbReference type="Gene3D" id="1.10.10.10">
    <property type="entry name" value="Winged helix-like DNA-binding domain superfamily/Winged helix DNA-binding domain"/>
    <property type="match status" value="1"/>
</dbReference>
<evidence type="ECO:0000256" key="1">
    <source>
        <dbReference type="ARBA" id="ARBA00009437"/>
    </source>
</evidence>
<sequence length="549" mass="60165">MTVFVEVAERGSLTAAAEVLDMSRAMVSRYLAEVEGWLGARLLHRTTRRVSLTGPGEAALARFRQMLEIGEALQGELASDDPEPHGTLRVTASVSFGQSHLARAVAGFVARHPAARIELLLVDRTVNLVEERVDLAVRIARQIDPSLIARRLATCRSVLCATPSYLQARGTPTAPEHLAAHNCLTHHYVGKSLWQLHRDGRSLSVAVGGNISANEASLLLEAVRAGAGIAMLPTYQVAPLLRTGELIELLPDFSLDELGIHAVYASRRQQPAIMRPGLAPAGQGEHMNHGQALIDHNRAAWDRQASEVREWSRPVESSTIAAAREGRWQVHLTPRALPLDWLGDVRGRRILCLASGGGQQAPVLAAAGAEVTVFDLSDGQLEQDRQVAARDGLQLRTVQGDMRDLHAFANGSFDVVFQPISNLYVPDVRPVWSECHRVLARDGMLMASFYNPVLFVGARDPQLDAQGLIRPQYAIPYSDLEDLAPAEREAKLARGDALTFGHSLTELIGGQLDAGFVIDRFMEDWQPQPRFLIDRYLPTFLATRARRIG</sequence>
<dbReference type="FunFam" id="1.10.10.10:FF:000001">
    <property type="entry name" value="LysR family transcriptional regulator"/>
    <property type="match status" value="1"/>
</dbReference>
<evidence type="ECO:0000256" key="4">
    <source>
        <dbReference type="ARBA" id="ARBA00023163"/>
    </source>
</evidence>
<dbReference type="InterPro" id="IPR058163">
    <property type="entry name" value="LysR-type_TF_proteobact-type"/>
</dbReference>
<dbReference type="PANTHER" id="PTHR30537">
    <property type="entry name" value="HTH-TYPE TRANSCRIPTIONAL REGULATOR"/>
    <property type="match status" value="1"/>
</dbReference>
<evidence type="ECO:0000259" key="5">
    <source>
        <dbReference type="PROSITE" id="PS50931"/>
    </source>
</evidence>
<accession>A0AA36M302</accession>
<keyword evidence="4" id="KW-0804">Transcription</keyword>
<gene>
    <name evidence="6" type="ORF">CYNAS_LOCUS8506</name>
</gene>
<evidence type="ECO:0000313" key="7">
    <source>
        <dbReference type="Proteomes" id="UP001176961"/>
    </source>
</evidence>
<dbReference type="PANTHER" id="PTHR30537:SF35">
    <property type="entry name" value="TRANSCRIPTIONAL REGULATORY PROTEIN"/>
    <property type="match status" value="1"/>
</dbReference>
<dbReference type="Pfam" id="PF08241">
    <property type="entry name" value="Methyltransf_11"/>
    <property type="match status" value="1"/>
</dbReference>
<dbReference type="SUPFAM" id="SSF53850">
    <property type="entry name" value="Periplasmic binding protein-like II"/>
    <property type="match status" value="1"/>
</dbReference>
<dbReference type="GO" id="GO:0006351">
    <property type="term" value="P:DNA-templated transcription"/>
    <property type="evidence" value="ECO:0007669"/>
    <property type="project" value="TreeGrafter"/>
</dbReference>
<keyword evidence="7" id="KW-1185">Reference proteome</keyword>
<dbReference type="Pfam" id="PF00126">
    <property type="entry name" value="HTH_1"/>
    <property type="match status" value="1"/>
</dbReference>
<dbReference type="Gene3D" id="3.40.190.290">
    <property type="match status" value="1"/>
</dbReference>
<dbReference type="InterPro" id="IPR013216">
    <property type="entry name" value="Methyltransf_11"/>
</dbReference>
<dbReference type="Gene3D" id="3.40.50.150">
    <property type="entry name" value="Vaccinia Virus protein VP39"/>
    <property type="match status" value="1"/>
</dbReference>
<comment type="similarity">
    <text evidence="1">Belongs to the LysR transcriptional regulatory family.</text>
</comment>
<dbReference type="GO" id="GO:0008757">
    <property type="term" value="F:S-adenosylmethionine-dependent methyltransferase activity"/>
    <property type="evidence" value="ECO:0007669"/>
    <property type="project" value="InterPro"/>
</dbReference>
<proteinExistence type="inferred from homology"/>
<dbReference type="GO" id="GO:0003700">
    <property type="term" value="F:DNA-binding transcription factor activity"/>
    <property type="evidence" value="ECO:0007669"/>
    <property type="project" value="InterPro"/>
</dbReference>
<protein>
    <recommendedName>
        <fullName evidence="5">HTH lysR-type domain-containing protein</fullName>
    </recommendedName>
</protein>
<feature type="domain" description="HTH lysR-type" evidence="5">
    <location>
        <begin position="1"/>
        <end position="53"/>
    </location>
</feature>
<dbReference type="InterPro" id="IPR005119">
    <property type="entry name" value="LysR_subst-bd"/>
</dbReference>
<dbReference type="CDD" id="cd02440">
    <property type="entry name" value="AdoMet_MTases"/>
    <property type="match status" value="1"/>
</dbReference>
<comment type="caution">
    <text evidence="6">The sequence shown here is derived from an EMBL/GenBank/DDBJ whole genome shotgun (WGS) entry which is preliminary data.</text>
</comment>
<evidence type="ECO:0000256" key="2">
    <source>
        <dbReference type="ARBA" id="ARBA00023015"/>
    </source>
</evidence>
<reference evidence="6" key="1">
    <citation type="submission" date="2023-07" db="EMBL/GenBank/DDBJ databases">
        <authorList>
            <consortium name="CYATHOMIX"/>
        </authorList>
    </citation>
    <scope>NUCLEOTIDE SEQUENCE</scope>
    <source>
        <strain evidence="6">N/A</strain>
    </source>
</reference>